<dbReference type="Proteomes" id="UP000472277">
    <property type="component" value="Chromosome 24"/>
</dbReference>
<dbReference type="SMART" id="SM00131">
    <property type="entry name" value="KU"/>
    <property type="match status" value="1"/>
</dbReference>
<reference evidence="3" key="2">
    <citation type="submission" date="2025-09" db="UniProtKB">
        <authorList>
            <consortium name="Ensembl"/>
        </authorList>
    </citation>
    <scope>IDENTIFICATION</scope>
</reference>
<keyword evidence="1" id="KW-1015">Disulfide bond</keyword>
<dbReference type="InterPro" id="IPR002223">
    <property type="entry name" value="Kunitz_BPTI"/>
</dbReference>
<organism evidence="3 4">
    <name type="scientific">Salmo trutta</name>
    <name type="common">Brown trout</name>
    <dbReference type="NCBI Taxonomy" id="8032"/>
    <lineage>
        <taxon>Eukaryota</taxon>
        <taxon>Metazoa</taxon>
        <taxon>Chordata</taxon>
        <taxon>Craniata</taxon>
        <taxon>Vertebrata</taxon>
        <taxon>Euteleostomi</taxon>
        <taxon>Actinopterygii</taxon>
        <taxon>Neopterygii</taxon>
        <taxon>Teleostei</taxon>
        <taxon>Protacanthopterygii</taxon>
        <taxon>Salmoniformes</taxon>
        <taxon>Salmonidae</taxon>
        <taxon>Salmoninae</taxon>
        <taxon>Salmo</taxon>
    </lineage>
</organism>
<feature type="domain" description="BPTI/Kunitz inhibitor" evidence="2">
    <location>
        <begin position="25"/>
        <end position="70"/>
    </location>
</feature>
<evidence type="ECO:0000313" key="3">
    <source>
        <dbReference type="Ensembl" id="ENSSTUP00000027865.1"/>
    </source>
</evidence>
<dbReference type="SUPFAM" id="SSF57362">
    <property type="entry name" value="BPTI-like"/>
    <property type="match status" value="1"/>
</dbReference>
<dbReference type="InterPro" id="IPR051388">
    <property type="entry name" value="Serpin_venom_toxin"/>
</dbReference>
<dbReference type="PRINTS" id="PR00759">
    <property type="entry name" value="BASICPTASE"/>
</dbReference>
<dbReference type="Pfam" id="PF00014">
    <property type="entry name" value="Kunitz_BPTI"/>
    <property type="match status" value="1"/>
</dbReference>
<dbReference type="PROSITE" id="PS50279">
    <property type="entry name" value="BPTI_KUNITZ_2"/>
    <property type="match status" value="1"/>
</dbReference>
<protein>
    <recommendedName>
        <fullName evidence="2">BPTI/Kunitz inhibitor domain-containing protein</fullName>
    </recommendedName>
</protein>
<dbReference type="GO" id="GO:0004867">
    <property type="term" value="F:serine-type endopeptidase inhibitor activity"/>
    <property type="evidence" value="ECO:0007669"/>
    <property type="project" value="InterPro"/>
</dbReference>
<evidence type="ECO:0000256" key="1">
    <source>
        <dbReference type="ARBA" id="ARBA00023157"/>
    </source>
</evidence>
<accession>A0A673Y024</accession>
<dbReference type="InterPro" id="IPR036880">
    <property type="entry name" value="Kunitz_BPTI_sf"/>
</dbReference>
<reference evidence="3" key="1">
    <citation type="submission" date="2025-08" db="UniProtKB">
        <authorList>
            <consortium name="Ensembl"/>
        </authorList>
    </citation>
    <scope>IDENTIFICATION</scope>
</reference>
<keyword evidence="4" id="KW-1185">Reference proteome</keyword>
<dbReference type="Gene3D" id="4.10.410.10">
    <property type="entry name" value="Pancreatic trypsin inhibitor Kunitz domain"/>
    <property type="match status" value="1"/>
</dbReference>
<dbReference type="PANTHER" id="PTHR46751">
    <property type="entry name" value="EPPIN"/>
    <property type="match status" value="1"/>
</dbReference>
<evidence type="ECO:0000313" key="4">
    <source>
        <dbReference type="Proteomes" id="UP000472277"/>
    </source>
</evidence>
<sequence length="130" mass="14578">RNIDVLLIMLYDPGGKTALTGVEICQLPKEEGTCAKFVLQWHYDPLSKNCTRFWYGGCGGNQNRFETHEDHHICFCVCVCLCLYVCLSCQCLTIYLSIHSSSLSICTSIISCHRCLPVCQSVYLSICPSI</sequence>
<dbReference type="Ensembl" id="ENSSTUT00000029175.1">
    <property type="protein sequence ID" value="ENSSTUP00000027865.1"/>
    <property type="gene ID" value="ENSSTUG00000012028.1"/>
</dbReference>
<dbReference type="FunFam" id="4.10.410.10:FF:000020">
    <property type="entry name" value="Collagen, type VI, alpha 3"/>
    <property type="match status" value="1"/>
</dbReference>
<dbReference type="OMA" id="ELNCRDV"/>
<dbReference type="GeneTree" id="ENSGT00940000171532"/>
<proteinExistence type="predicted"/>
<name>A0A673Y024_SALTR</name>
<dbReference type="AlphaFoldDB" id="A0A673Y024"/>
<evidence type="ECO:0000259" key="2">
    <source>
        <dbReference type="PROSITE" id="PS50279"/>
    </source>
</evidence>
<dbReference type="PANTHER" id="PTHR46751:SF1">
    <property type="entry name" value="WAP FOUR-DISULFIDE CORE DOMAIN PROTEIN 6A"/>
    <property type="match status" value="1"/>
</dbReference>